<dbReference type="Pfam" id="PF01872">
    <property type="entry name" value="RibD_C"/>
    <property type="match status" value="1"/>
</dbReference>
<dbReference type="InterPro" id="IPR024072">
    <property type="entry name" value="DHFR-like_dom_sf"/>
</dbReference>
<sequence length="256" mass="27293">MNRHLAPDADISTAYEIAALRDLETDVLPLYWPLASASKEESFVVGQVGQSLDGRVATSSGDARNVSGKAGMQHLHRLRALSDAVIVGAGTVLHDDPRLTVREVEGAHPVRVIVDPHGRVPDTARVFADDGTRRITIQSCDAKRPEGIDVIRLDAANGTIDPVAILAALAERGLTRVLVEGGARTLGPFLLAGAMNRLLITLSPLIIGDGPSGLALPPVPHLRDCLRPRTTFYDLGGEIVIDCAFHHHEAGEANRS</sequence>
<evidence type="ECO:0000256" key="1">
    <source>
        <dbReference type="ARBA" id="ARBA00005104"/>
    </source>
</evidence>
<dbReference type="PANTHER" id="PTHR38011:SF7">
    <property type="entry name" value="2,5-DIAMINO-6-RIBOSYLAMINO-4(3H)-PYRIMIDINONE 5'-PHOSPHATE REDUCTASE"/>
    <property type="match status" value="1"/>
</dbReference>
<reference evidence="6" key="1">
    <citation type="journal article" date="2019" name="Int. J. Syst. Evol. Microbiol.">
        <title>The Global Catalogue of Microorganisms (GCM) 10K type strain sequencing project: providing services to taxonomists for standard genome sequencing and annotation.</title>
        <authorList>
            <consortium name="The Broad Institute Genomics Platform"/>
            <consortium name="The Broad Institute Genome Sequencing Center for Infectious Disease"/>
            <person name="Wu L."/>
            <person name="Ma J."/>
        </authorList>
    </citation>
    <scope>NUCLEOTIDE SEQUENCE [LARGE SCALE GENOMIC DNA]</scope>
    <source>
        <strain evidence="6">CGMCC 1.16444</strain>
    </source>
</reference>
<feature type="domain" description="Bacterial bifunctional deaminase-reductase C-terminal" evidence="4">
    <location>
        <begin position="43"/>
        <end position="212"/>
    </location>
</feature>
<name>A0ABV9YX87_9HYPH</name>
<keyword evidence="6" id="KW-1185">Reference proteome</keyword>
<evidence type="ECO:0000259" key="4">
    <source>
        <dbReference type="Pfam" id="PF01872"/>
    </source>
</evidence>
<keyword evidence="3" id="KW-0560">Oxidoreductase</keyword>
<dbReference type="Proteomes" id="UP001595796">
    <property type="component" value="Unassembled WGS sequence"/>
</dbReference>
<dbReference type="EMBL" id="JBHSJF010000004">
    <property type="protein sequence ID" value="MFC5067246.1"/>
    <property type="molecule type" value="Genomic_DNA"/>
</dbReference>
<organism evidence="5 6">
    <name type="scientific">Flaviflagellibacter deserti</name>
    <dbReference type="NCBI Taxonomy" id="2267266"/>
    <lineage>
        <taxon>Bacteria</taxon>
        <taxon>Pseudomonadati</taxon>
        <taxon>Pseudomonadota</taxon>
        <taxon>Alphaproteobacteria</taxon>
        <taxon>Hyphomicrobiales</taxon>
        <taxon>Flaviflagellibacter</taxon>
    </lineage>
</organism>
<evidence type="ECO:0000256" key="3">
    <source>
        <dbReference type="ARBA" id="ARBA00023002"/>
    </source>
</evidence>
<dbReference type="SUPFAM" id="SSF53597">
    <property type="entry name" value="Dihydrofolate reductase-like"/>
    <property type="match status" value="1"/>
</dbReference>
<dbReference type="RefSeq" id="WP_162799687.1">
    <property type="nucleotide sequence ID" value="NZ_JBHSJF010000004.1"/>
</dbReference>
<evidence type="ECO:0000256" key="2">
    <source>
        <dbReference type="ARBA" id="ARBA00022857"/>
    </source>
</evidence>
<gene>
    <name evidence="5" type="ORF">ACFPFW_04360</name>
</gene>
<proteinExistence type="predicted"/>
<keyword evidence="2" id="KW-0521">NADP</keyword>
<evidence type="ECO:0000313" key="6">
    <source>
        <dbReference type="Proteomes" id="UP001595796"/>
    </source>
</evidence>
<dbReference type="PANTHER" id="PTHR38011">
    <property type="entry name" value="DIHYDROFOLATE REDUCTASE FAMILY PROTEIN (AFU_ORTHOLOGUE AFUA_8G06820)"/>
    <property type="match status" value="1"/>
</dbReference>
<protein>
    <submittedName>
        <fullName evidence="5">RibD family protein</fullName>
    </submittedName>
</protein>
<comment type="caution">
    <text evidence="5">The sequence shown here is derived from an EMBL/GenBank/DDBJ whole genome shotgun (WGS) entry which is preliminary data.</text>
</comment>
<dbReference type="InterPro" id="IPR002734">
    <property type="entry name" value="RibDG_C"/>
</dbReference>
<dbReference type="Gene3D" id="3.40.430.10">
    <property type="entry name" value="Dihydrofolate Reductase, subunit A"/>
    <property type="match status" value="1"/>
</dbReference>
<evidence type="ECO:0000313" key="5">
    <source>
        <dbReference type="EMBL" id="MFC5067246.1"/>
    </source>
</evidence>
<dbReference type="InterPro" id="IPR050765">
    <property type="entry name" value="Riboflavin_Biosynth_HTPR"/>
</dbReference>
<comment type="pathway">
    <text evidence="1">Cofactor biosynthesis; riboflavin biosynthesis.</text>
</comment>
<accession>A0ABV9YX87</accession>